<name>A0A1H7FYD5_AQUAM</name>
<dbReference type="PANTHER" id="PTHR35089:SF1">
    <property type="entry name" value="CHAPERONE PROTEIN SKP"/>
    <property type="match status" value="1"/>
</dbReference>
<dbReference type="SMART" id="SM00935">
    <property type="entry name" value="OmpH"/>
    <property type="match status" value="1"/>
</dbReference>
<gene>
    <name evidence="4" type="ORF">SAMN04487910_0201</name>
</gene>
<accession>A0A1H7FYD5</accession>
<evidence type="ECO:0000256" key="1">
    <source>
        <dbReference type="ARBA" id="ARBA00009091"/>
    </source>
</evidence>
<dbReference type="EMBL" id="FOAB01000001">
    <property type="protein sequence ID" value="SEK30267.1"/>
    <property type="molecule type" value="Genomic_DNA"/>
</dbReference>
<dbReference type="STRING" id="1038014.SAMN04487910_0201"/>
<keyword evidence="2" id="KW-0732">Signal</keyword>
<dbReference type="GO" id="GO:0051082">
    <property type="term" value="F:unfolded protein binding"/>
    <property type="evidence" value="ECO:0007669"/>
    <property type="project" value="InterPro"/>
</dbReference>
<dbReference type="GO" id="GO:0005829">
    <property type="term" value="C:cytosol"/>
    <property type="evidence" value="ECO:0007669"/>
    <property type="project" value="TreeGrafter"/>
</dbReference>
<dbReference type="GO" id="GO:0050821">
    <property type="term" value="P:protein stabilization"/>
    <property type="evidence" value="ECO:0007669"/>
    <property type="project" value="TreeGrafter"/>
</dbReference>
<evidence type="ECO:0000313" key="4">
    <source>
        <dbReference type="EMBL" id="SEK30267.1"/>
    </source>
</evidence>
<organism evidence="4 5">
    <name type="scientific">Aquimarina amphilecti</name>
    <dbReference type="NCBI Taxonomy" id="1038014"/>
    <lineage>
        <taxon>Bacteria</taxon>
        <taxon>Pseudomonadati</taxon>
        <taxon>Bacteroidota</taxon>
        <taxon>Flavobacteriia</taxon>
        <taxon>Flavobacteriales</taxon>
        <taxon>Flavobacteriaceae</taxon>
        <taxon>Aquimarina</taxon>
    </lineage>
</organism>
<dbReference type="Proteomes" id="UP000198521">
    <property type="component" value="Unassembled WGS sequence"/>
</dbReference>
<reference evidence="4 5" key="1">
    <citation type="submission" date="2016-10" db="EMBL/GenBank/DDBJ databases">
        <authorList>
            <person name="de Groot N.N."/>
        </authorList>
    </citation>
    <scope>NUCLEOTIDE SEQUENCE [LARGE SCALE GENOMIC DNA]</scope>
    <source>
        <strain evidence="4 5">DSM 25232</strain>
    </source>
</reference>
<sequence length="165" mass="19240">MLIVCNGLLVIALLTLLSIHFFNKSKVESKITYIDNVKLFNGFNMSKDLGRINNEKIEKQKKILDSLYTIYSIFTKESNLEKAKEIENSLRKEDQELRKINDHFSKEVSQQVWNRLNQYIEEYGESNKYEIILGTQGNGNIMFAQDGIDITEEVLEYVNNKYEGN</sequence>
<dbReference type="Gene3D" id="3.30.910.20">
    <property type="entry name" value="Skp domain"/>
    <property type="match status" value="1"/>
</dbReference>
<dbReference type="InterPro" id="IPR024930">
    <property type="entry name" value="Skp_dom_sf"/>
</dbReference>
<dbReference type="PANTHER" id="PTHR35089">
    <property type="entry name" value="CHAPERONE PROTEIN SKP"/>
    <property type="match status" value="1"/>
</dbReference>
<dbReference type="InterPro" id="IPR005632">
    <property type="entry name" value="Chaperone_Skp"/>
</dbReference>
<evidence type="ECO:0000256" key="2">
    <source>
        <dbReference type="ARBA" id="ARBA00022729"/>
    </source>
</evidence>
<keyword evidence="3" id="KW-0175">Coiled coil</keyword>
<dbReference type="Pfam" id="PF03938">
    <property type="entry name" value="OmpH"/>
    <property type="match status" value="1"/>
</dbReference>
<feature type="coiled-coil region" evidence="3">
    <location>
        <begin position="76"/>
        <end position="103"/>
    </location>
</feature>
<dbReference type="AlphaFoldDB" id="A0A1H7FYD5"/>
<proteinExistence type="inferred from homology"/>
<keyword evidence="5" id="KW-1185">Reference proteome</keyword>
<protein>
    <submittedName>
        <fullName evidence="4">Periplasmic chaperone for outer membrane proteins Skp</fullName>
    </submittedName>
</protein>
<evidence type="ECO:0000256" key="3">
    <source>
        <dbReference type="SAM" id="Coils"/>
    </source>
</evidence>
<comment type="similarity">
    <text evidence="1">Belongs to the Skp family.</text>
</comment>
<dbReference type="SUPFAM" id="SSF111384">
    <property type="entry name" value="OmpH-like"/>
    <property type="match status" value="1"/>
</dbReference>
<evidence type="ECO:0000313" key="5">
    <source>
        <dbReference type="Proteomes" id="UP000198521"/>
    </source>
</evidence>